<name>L7FLA1_ENTIV</name>
<sequence>MGILCMQSGAVSADAYKSASDVNTNILIPNPSTGIQSFNFILEWEFMCLSGESCSRRSLPMTATHLLMLPTANVLTQTSADIVKPVAQPVVLPQVAPEFCSLYINNFKYISTAKNEYTIPSNACMAKSYAAGSVVTVNFSAIYTLAVVFTAEGVYVFSYTGLSDHSYSTGHTTLTSLWYMCHMDLDVYCFLIPAVQSFSNGTQNPNFLLSFYSDFFHASVKMVFEFFSHFVLTSYFFEFFSHFVLCFFRNLFRTFLLPPSYPQNIYQKFITAGVIIL</sequence>
<keyword evidence="1" id="KW-0472">Membrane</keyword>
<accession>L7FLA1</accession>
<dbReference type="Proteomes" id="UP000014680">
    <property type="component" value="Unassembled WGS sequence"/>
</dbReference>
<protein>
    <submittedName>
        <fullName evidence="2">Uncharacterized protein</fullName>
    </submittedName>
</protein>
<gene>
    <name evidence="2" type="ORF">EIN_004340</name>
</gene>
<keyword evidence="1" id="KW-1133">Transmembrane helix</keyword>
<evidence type="ECO:0000313" key="3">
    <source>
        <dbReference type="Proteomes" id="UP000014680"/>
    </source>
</evidence>
<dbReference type="VEuPathDB" id="AmoebaDB:EIN_004340"/>
<dbReference type="AlphaFoldDB" id="L7FLA1"/>
<reference evidence="2 3" key="1">
    <citation type="submission" date="2012-10" db="EMBL/GenBank/DDBJ databases">
        <authorList>
            <person name="Zafar N."/>
            <person name="Inman J."/>
            <person name="Hall N."/>
            <person name="Lorenzi H."/>
            <person name="Caler E."/>
        </authorList>
    </citation>
    <scope>NUCLEOTIDE SEQUENCE [LARGE SCALE GENOMIC DNA]</scope>
    <source>
        <strain evidence="2 3">IP1</strain>
    </source>
</reference>
<organism evidence="2 3">
    <name type="scientific">Entamoeba invadens IP1</name>
    <dbReference type="NCBI Taxonomy" id="370355"/>
    <lineage>
        <taxon>Eukaryota</taxon>
        <taxon>Amoebozoa</taxon>
        <taxon>Evosea</taxon>
        <taxon>Archamoebae</taxon>
        <taxon>Mastigamoebida</taxon>
        <taxon>Entamoebidae</taxon>
        <taxon>Entamoeba</taxon>
    </lineage>
</organism>
<proteinExistence type="predicted"/>
<dbReference type="KEGG" id="eiv:EIN_004340"/>
<evidence type="ECO:0000313" key="2">
    <source>
        <dbReference type="EMBL" id="ELP86387.1"/>
    </source>
</evidence>
<keyword evidence="1" id="KW-0812">Transmembrane</keyword>
<evidence type="ECO:0000256" key="1">
    <source>
        <dbReference type="SAM" id="Phobius"/>
    </source>
</evidence>
<keyword evidence="3" id="KW-1185">Reference proteome</keyword>
<dbReference type="EMBL" id="KB206977">
    <property type="protein sequence ID" value="ELP86387.1"/>
    <property type="molecule type" value="Genomic_DNA"/>
</dbReference>
<dbReference type="RefSeq" id="XP_004185733.1">
    <property type="nucleotide sequence ID" value="XM_004185685.1"/>
</dbReference>
<dbReference type="GeneID" id="14885364"/>
<feature type="transmembrane region" description="Helical" evidence="1">
    <location>
        <begin position="226"/>
        <end position="248"/>
    </location>
</feature>